<dbReference type="PANTHER" id="PTHR36981">
    <property type="entry name" value="ZGC:195170"/>
    <property type="match status" value="1"/>
</dbReference>
<dbReference type="Pfam" id="PF20478">
    <property type="entry name" value="P2RX7_C"/>
    <property type="match status" value="1"/>
</dbReference>
<evidence type="ECO:0000259" key="1">
    <source>
        <dbReference type="Pfam" id="PF20478"/>
    </source>
</evidence>
<evidence type="ECO:0000313" key="2">
    <source>
        <dbReference type="EMBL" id="CAF2866021.1"/>
    </source>
</evidence>
<protein>
    <submittedName>
        <fullName evidence="2">(salmon louse) hypothetical protein</fullName>
    </submittedName>
</protein>
<reference evidence="2" key="1">
    <citation type="submission" date="2021-02" db="EMBL/GenBank/DDBJ databases">
        <authorList>
            <person name="Bekaert M."/>
        </authorList>
    </citation>
    <scope>NUCLEOTIDE SEQUENCE</scope>
    <source>
        <strain evidence="2">IoA-00</strain>
    </source>
</reference>
<dbReference type="InterPro" id="IPR046815">
    <property type="entry name" value="P2RX7_C"/>
</dbReference>
<gene>
    <name evidence="2" type="ORF">LSAA_6405</name>
</gene>
<dbReference type="EMBL" id="HG994581">
    <property type="protein sequence ID" value="CAF2866021.1"/>
    <property type="molecule type" value="Genomic_DNA"/>
</dbReference>
<feature type="domain" description="P2X purinoreceptor 7 intracellular" evidence="1">
    <location>
        <begin position="14"/>
        <end position="100"/>
    </location>
</feature>
<organism evidence="2 3">
    <name type="scientific">Lepeophtheirus salmonis</name>
    <name type="common">Salmon louse</name>
    <name type="synonym">Caligus salmonis</name>
    <dbReference type="NCBI Taxonomy" id="72036"/>
    <lineage>
        <taxon>Eukaryota</taxon>
        <taxon>Metazoa</taxon>
        <taxon>Ecdysozoa</taxon>
        <taxon>Arthropoda</taxon>
        <taxon>Crustacea</taxon>
        <taxon>Multicrustacea</taxon>
        <taxon>Hexanauplia</taxon>
        <taxon>Copepoda</taxon>
        <taxon>Siphonostomatoida</taxon>
        <taxon>Caligidae</taxon>
        <taxon>Lepeophtheirus</taxon>
    </lineage>
</organism>
<accession>A0A7R8H5D1</accession>
<sequence>MLSHEFKDLLGDKLNAQCITQNNDFELLCLNEAVLRTSYIRYRQYNFVNYGVGEMSLKNYRFMAYSQFTAWIQCYEKLGYDRFEYEERIVLPTCVVNEIKGHGKCHQRIKTRLNSH</sequence>
<dbReference type="OrthoDB" id="6586554at2759"/>
<dbReference type="AlphaFoldDB" id="A0A7R8H5D1"/>
<name>A0A7R8H5D1_LEPSM</name>
<proteinExistence type="predicted"/>
<evidence type="ECO:0000313" key="3">
    <source>
        <dbReference type="Proteomes" id="UP000675881"/>
    </source>
</evidence>
<dbReference type="PANTHER" id="PTHR36981:SF1">
    <property type="entry name" value="P2X PURINORECEPTOR 7 INTRACELLULAR DOMAIN-CONTAINING PROTEIN"/>
    <property type="match status" value="1"/>
</dbReference>
<dbReference type="Proteomes" id="UP000675881">
    <property type="component" value="Chromosome 2"/>
</dbReference>
<keyword evidence="3" id="KW-1185">Reference proteome</keyword>